<feature type="signal peptide" evidence="2">
    <location>
        <begin position="1"/>
        <end position="25"/>
    </location>
</feature>
<dbReference type="InterPro" id="IPR050546">
    <property type="entry name" value="Glycosyl_Hydrlase_16"/>
</dbReference>
<dbReference type="AlphaFoldDB" id="S2E3Y2"/>
<dbReference type="InterPro" id="IPR000757">
    <property type="entry name" value="Beta-glucanase-like"/>
</dbReference>
<dbReference type="PROSITE" id="PS51762">
    <property type="entry name" value="GH16_2"/>
    <property type="match status" value="1"/>
</dbReference>
<evidence type="ECO:0000256" key="2">
    <source>
        <dbReference type="SAM" id="SignalP"/>
    </source>
</evidence>
<protein>
    <submittedName>
        <fullName evidence="4">Endo-1,4-beta-xylanase A</fullName>
        <ecNumber evidence="4">3.2.1.8</ecNumber>
    </submittedName>
</protein>
<dbReference type="EMBL" id="ALWO02000014">
    <property type="protein sequence ID" value="EOZ99256.1"/>
    <property type="molecule type" value="Genomic_DNA"/>
</dbReference>
<evidence type="ECO:0000256" key="1">
    <source>
        <dbReference type="ARBA" id="ARBA00006865"/>
    </source>
</evidence>
<gene>
    <name evidence="4" type="ORF">A33Q_0634</name>
</gene>
<accession>S2E3Y2</accession>
<comment type="similarity">
    <text evidence="1">Belongs to the glycosyl hydrolase 16 family.</text>
</comment>
<proteinExistence type="inferred from homology"/>
<feature type="domain" description="GH16" evidence="3">
    <location>
        <begin position="132"/>
        <end position="376"/>
    </location>
</feature>
<dbReference type="GO" id="GO:0045493">
    <property type="term" value="P:xylan catabolic process"/>
    <property type="evidence" value="ECO:0007669"/>
    <property type="project" value="UniProtKB-KW"/>
</dbReference>
<name>S2E3Y2_INDAL</name>
<dbReference type="STRING" id="1189612.A33Q_0634"/>
<reference evidence="4 5" key="1">
    <citation type="journal article" date="2013" name="Genome Announc.">
        <title>Draft Genome Sequence of Indibacter alkaliphilus Strain LW1T, Isolated from Lonar Lake, a Haloalkaline Lake in the Buldana District of Maharashtra, India.</title>
        <authorList>
            <person name="Singh A."/>
            <person name="Kumar Jangir P."/>
            <person name="Sharma R."/>
            <person name="Singh A."/>
            <person name="Kumar Pinnaka A."/>
            <person name="Shivaji S."/>
        </authorList>
    </citation>
    <scope>NUCLEOTIDE SEQUENCE [LARGE SCALE GENOMIC DNA]</scope>
    <source>
        <strain evidence="5">CCUG 57479 / KCTC 22604 / LW1</strain>
    </source>
</reference>
<dbReference type="CDD" id="cd08023">
    <property type="entry name" value="GH16_laminarinase_like"/>
    <property type="match status" value="1"/>
</dbReference>
<dbReference type="eggNOG" id="COG2273">
    <property type="taxonomic scope" value="Bacteria"/>
</dbReference>
<organism evidence="4 5">
    <name type="scientific">Indibacter alkaliphilus (strain CCUG 57479 / KCTC 22604 / LW1)</name>
    <dbReference type="NCBI Taxonomy" id="1189612"/>
    <lineage>
        <taxon>Bacteria</taxon>
        <taxon>Pseudomonadati</taxon>
        <taxon>Bacteroidota</taxon>
        <taxon>Cytophagia</taxon>
        <taxon>Cytophagales</taxon>
        <taxon>Cyclobacteriaceae</taxon>
    </lineage>
</organism>
<dbReference type="SUPFAM" id="SSF49899">
    <property type="entry name" value="Concanavalin A-like lectins/glucanases"/>
    <property type="match status" value="1"/>
</dbReference>
<keyword evidence="4" id="KW-0326">Glycosidase</keyword>
<dbReference type="EC" id="3.2.1.8" evidence="4"/>
<dbReference type="Gene3D" id="2.60.120.200">
    <property type="match status" value="1"/>
</dbReference>
<keyword evidence="2" id="KW-0732">Signal</keyword>
<sequence length="376" mass="42115">MILAMAKFKLIGLLFLAAWMSNSCSQDEVDDMVLLPSNLQVEVEELERGEVLVRFSADNVNFFRVGFGVGDQAPERATGNQARFTYRNPGTYVITVQAHATESDFITETVSVEIPETNSGLSIPSTGYESPLEYDGYTLSWQDEFEGNSLASHWVHELGDGCPNLCGWGNNELQFYRRENTTVRDGYLIIQAKEEAVGGKNYSSSRIKTQEQAVFQYGRIDVRAALPKGQGIWPAVWMMGENIPQVGWPACGEIDIMEMIGGSQSGRDDTTHGTVHWDNNGSYANFGGSKTLSEGIFNDNFHVFSIIWDAEKIIWLLDNDPFHEIDIRPSALDEFRQPFFFLLNVAVGGNWPGNPNASTSFPQQMVVDYIRVFERN</sequence>
<evidence type="ECO:0000259" key="3">
    <source>
        <dbReference type="PROSITE" id="PS51762"/>
    </source>
</evidence>
<dbReference type="InterPro" id="IPR013320">
    <property type="entry name" value="ConA-like_dom_sf"/>
</dbReference>
<evidence type="ECO:0000313" key="4">
    <source>
        <dbReference type="EMBL" id="EOZ99256.1"/>
    </source>
</evidence>
<dbReference type="PANTHER" id="PTHR10963">
    <property type="entry name" value="GLYCOSYL HYDROLASE-RELATED"/>
    <property type="match status" value="1"/>
</dbReference>
<keyword evidence="5" id="KW-1185">Reference proteome</keyword>
<dbReference type="eggNOG" id="COG0725">
    <property type="taxonomic scope" value="Bacteria"/>
</dbReference>
<keyword evidence="4" id="KW-0378">Hydrolase</keyword>
<comment type="caution">
    <text evidence="4">The sequence shown here is derived from an EMBL/GenBank/DDBJ whole genome shotgun (WGS) entry which is preliminary data.</text>
</comment>
<dbReference type="Pfam" id="PF00722">
    <property type="entry name" value="Glyco_hydro_16"/>
    <property type="match status" value="1"/>
</dbReference>
<evidence type="ECO:0000313" key="5">
    <source>
        <dbReference type="Proteomes" id="UP000006073"/>
    </source>
</evidence>
<dbReference type="PANTHER" id="PTHR10963:SF55">
    <property type="entry name" value="GLYCOSIDE HYDROLASE FAMILY 16 PROTEIN"/>
    <property type="match status" value="1"/>
</dbReference>
<dbReference type="InterPro" id="IPR035986">
    <property type="entry name" value="PKD_dom_sf"/>
</dbReference>
<dbReference type="SUPFAM" id="SSF49299">
    <property type="entry name" value="PKD domain"/>
    <property type="match status" value="1"/>
</dbReference>
<feature type="chain" id="PRO_5004496211" evidence="2">
    <location>
        <begin position="26"/>
        <end position="376"/>
    </location>
</feature>
<dbReference type="Proteomes" id="UP000006073">
    <property type="component" value="Unassembled WGS sequence"/>
</dbReference>
<dbReference type="GO" id="GO:0031176">
    <property type="term" value="F:endo-1,4-beta-xylanase activity"/>
    <property type="evidence" value="ECO:0007669"/>
    <property type="project" value="UniProtKB-EC"/>
</dbReference>